<keyword evidence="2 8" id="KW-0436">Ligase</keyword>
<dbReference type="InterPro" id="IPR050237">
    <property type="entry name" value="ATP-dep_AMP-bd_enzyme"/>
</dbReference>
<proteinExistence type="inferred from homology"/>
<dbReference type="InterPro" id="IPR045851">
    <property type="entry name" value="AMP-bd_C_sf"/>
</dbReference>
<reference evidence="8" key="1">
    <citation type="journal article" date="2014" name="Int. J. Syst. Evol. Microbiol.">
        <title>Complete genome sequence of Corynebacterium casei LMG S-19264T (=DSM 44701T), isolated from a smear-ripened cheese.</title>
        <authorList>
            <consortium name="US DOE Joint Genome Institute (JGI-PGF)"/>
            <person name="Walter F."/>
            <person name="Albersmeier A."/>
            <person name="Kalinowski J."/>
            <person name="Ruckert C."/>
        </authorList>
    </citation>
    <scope>NUCLEOTIDE SEQUENCE</scope>
    <source>
        <strain evidence="8">KCTC 32422</strain>
    </source>
</reference>
<dbReference type="Proteomes" id="UP000634139">
    <property type="component" value="Unassembled WGS sequence"/>
</dbReference>
<sequence length="494" mass="53338">MSSIIIDSIRTYAVSTPTRLAVGCCETGRRWTWAELDRAVDRAAAWLVEQLGAASGKRVATLTRNHPNMLVLQHACTRAGAIFVPYNWRLATAEIAALMADAEPSLIFHDAEFTVPDDPAPRHLLADLESLGSAGARAPASARRGWEEPTTLLYTSGTSGRPKGVMISEANAFWGPTNFIHGSLVGHDSVFLCDMPLFHTAGLFAAARVPILCGGTVWISAGFDAARTIARMADRDLGVTHYFSVPQMATVIWQHPDFTPEKLHGLKLYVTGGAPNPKAQVERFAKAGIRFSDGFGMSETGSNFAMPVLDEARLLEKAGSCGLPLIGVQTRIVDDAGNDVPQGETGELWVRGPSVTQGYWNQPELTAKAFEDGWFKTGDAAMMDADGFFYLVDRKKDMYISGGENVYPAEVEAALAELPEVAEAAVIGVPSERWGEVGRAFIIVKAGETLTEEQIIAHCTARLAKFKVPASVVLTDSIPRTASGKVQKHLLPRD</sequence>
<dbReference type="AlphaFoldDB" id="A0A918RDS7"/>
<accession>A0A918RDS7</accession>
<evidence type="ECO:0000256" key="2">
    <source>
        <dbReference type="ARBA" id="ARBA00022598"/>
    </source>
</evidence>
<dbReference type="PROSITE" id="PS00455">
    <property type="entry name" value="AMP_BINDING"/>
    <property type="match status" value="1"/>
</dbReference>
<keyword evidence="9" id="KW-1185">Reference proteome</keyword>
<dbReference type="Pfam" id="PF13193">
    <property type="entry name" value="AMP-binding_C"/>
    <property type="match status" value="1"/>
</dbReference>
<dbReference type="GO" id="GO:0016878">
    <property type="term" value="F:acid-thiol ligase activity"/>
    <property type="evidence" value="ECO:0007669"/>
    <property type="project" value="UniProtKB-ARBA"/>
</dbReference>
<gene>
    <name evidence="8" type="ORF">GCM10011617_11240</name>
</gene>
<comment type="catalytic activity">
    <reaction evidence="3">
        <text>3-(methylsulfanyl)propanoate + ATP + CoA = 3-(methylsulfanyl)propanoyl-CoA + AMP + diphosphate</text>
        <dbReference type="Rhea" id="RHEA:43052"/>
        <dbReference type="ChEBI" id="CHEBI:30616"/>
        <dbReference type="ChEBI" id="CHEBI:33019"/>
        <dbReference type="ChEBI" id="CHEBI:49016"/>
        <dbReference type="ChEBI" id="CHEBI:57287"/>
        <dbReference type="ChEBI" id="CHEBI:82815"/>
        <dbReference type="ChEBI" id="CHEBI:456215"/>
        <dbReference type="EC" id="6.2.1.44"/>
    </reaction>
    <physiologicalReaction direction="left-to-right" evidence="3">
        <dbReference type="Rhea" id="RHEA:43053"/>
    </physiologicalReaction>
</comment>
<dbReference type="SUPFAM" id="SSF56801">
    <property type="entry name" value="Acetyl-CoA synthetase-like"/>
    <property type="match status" value="1"/>
</dbReference>
<dbReference type="Pfam" id="PF00501">
    <property type="entry name" value="AMP-binding"/>
    <property type="match status" value="1"/>
</dbReference>
<protein>
    <recommendedName>
        <fullName evidence="5">3-methylmercaptopropionyl-CoA ligase</fullName>
        <ecNumber evidence="4">6.2.1.44</ecNumber>
    </recommendedName>
</protein>
<evidence type="ECO:0000256" key="5">
    <source>
        <dbReference type="ARBA" id="ARBA00067668"/>
    </source>
</evidence>
<dbReference type="InterPro" id="IPR020845">
    <property type="entry name" value="AMP-binding_CS"/>
</dbReference>
<comment type="caution">
    <text evidence="8">The sequence shown here is derived from an EMBL/GenBank/DDBJ whole genome shotgun (WGS) entry which is preliminary data.</text>
</comment>
<evidence type="ECO:0000259" key="7">
    <source>
        <dbReference type="Pfam" id="PF13193"/>
    </source>
</evidence>
<dbReference type="EMBL" id="BMZD01000002">
    <property type="protein sequence ID" value="GGZ93198.1"/>
    <property type="molecule type" value="Genomic_DNA"/>
</dbReference>
<dbReference type="FunFam" id="3.30.300.30:FF:000008">
    <property type="entry name" value="2,3-dihydroxybenzoate-AMP ligase"/>
    <property type="match status" value="1"/>
</dbReference>
<organism evidence="8 9">
    <name type="scientific">Novosphingobium arvoryzae</name>
    <dbReference type="NCBI Taxonomy" id="1256514"/>
    <lineage>
        <taxon>Bacteria</taxon>
        <taxon>Pseudomonadati</taxon>
        <taxon>Pseudomonadota</taxon>
        <taxon>Alphaproteobacteria</taxon>
        <taxon>Sphingomonadales</taxon>
        <taxon>Sphingomonadaceae</taxon>
        <taxon>Novosphingobium</taxon>
    </lineage>
</organism>
<evidence type="ECO:0000259" key="6">
    <source>
        <dbReference type="Pfam" id="PF00501"/>
    </source>
</evidence>
<evidence type="ECO:0000256" key="1">
    <source>
        <dbReference type="ARBA" id="ARBA00006432"/>
    </source>
</evidence>
<evidence type="ECO:0000256" key="3">
    <source>
        <dbReference type="ARBA" id="ARBA00051915"/>
    </source>
</evidence>
<dbReference type="InterPro" id="IPR000873">
    <property type="entry name" value="AMP-dep_synth/lig_dom"/>
</dbReference>
<name>A0A918RDS7_9SPHN</name>
<reference evidence="8" key="2">
    <citation type="submission" date="2020-09" db="EMBL/GenBank/DDBJ databases">
        <authorList>
            <person name="Sun Q."/>
            <person name="Kim S."/>
        </authorList>
    </citation>
    <scope>NUCLEOTIDE SEQUENCE</scope>
    <source>
        <strain evidence="8">KCTC 32422</strain>
    </source>
</reference>
<comment type="similarity">
    <text evidence="1">Belongs to the ATP-dependent AMP-binding enzyme family.</text>
</comment>
<dbReference type="InterPro" id="IPR042099">
    <property type="entry name" value="ANL_N_sf"/>
</dbReference>
<dbReference type="InterPro" id="IPR025110">
    <property type="entry name" value="AMP-bd_C"/>
</dbReference>
<feature type="domain" description="AMP-binding enzyme C-terminal" evidence="7">
    <location>
        <begin position="410"/>
        <end position="485"/>
    </location>
</feature>
<dbReference type="Gene3D" id="3.30.300.30">
    <property type="match status" value="1"/>
</dbReference>
<evidence type="ECO:0000313" key="9">
    <source>
        <dbReference type="Proteomes" id="UP000634139"/>
    </source>
</evidence>
<dbReference type="PANTHER" id="PTHR43767:SF1">
    <property type="entry name" value="NONRIBOSOMAL PEPTIDE SYNTHASE PES1 (EUROFUNG)-RELATED"/>
    <property type="match status" value="1"/>
</dbReference>
<dbReference type="PANTHER" id="PTHR43767">
    <property type="entry name" value="LONG-CHAIN-FATTY-ACID--COA LIGASE"/>
    <property type="match status" value="1"/>
</dbReference>
<dbReference type="RefSeq" id="WP_189539441.1">
    <property type="nucleotide sequence ID" value="NZ_BMZD01000002.1"/>
</dbReference>
<feature type="domain" description="AMP-dependent synthetase/ligase" evidence="6">
    <location>
        <begin position="13"/>
        <end position="360"/>
    </location>
</feature>
<evidence type="ECO:0000256" key="4">
    <source>
        <dbReference type="ARBA" id="ARBA00066616"/>
    </source>
</evidence>
<evidence type="ECO:0000313" key="8">
    <source>
        <dbReference type="EMBL" id="GGZ93198.1"/>
    </source>
</evidence>
<dbReference type="EC" id="6.2.1.44" evidence="4"/>
<dbReference type="Gene3D" id="3.40.50.12780">
    <property type="entry name" value="N-terminal domain of ligase-like"/>
    <property type="match status" value="1"/>
</dbReference>